<gene>
    <name evidence="8" type="ORF">CAUJ_LOCUS13120</name>
</gene>
<evidence type="ECO:0000256" key="3">
    <source>
        <dbReference type="ARBA" id="ARBA00022723"/>
    </source>
</evidence>
<keyword evidence="6" id="KW-0812">Transmembrane</keyword>
<evidence type="ECO:0000256" key="5">
    <source>
        <dbReference type="ARBA" id="ARBA00023014"/>
    </source>
</evidence>
<dbReference type="FunFam" id="3.40.5.90:FF:000001">
    <property type="entry name" value="CDGSH iron-sulfur domain-containing protein 1"/>
    <property type="match status" value="1"/>
</dbReference>
<dbReference type="Pfam" id="PF09360">
    <property type="entry name" value="zf-CDGSH"/>
    <property type="match status" value="1"/>
</dbReference>
<dbReference type="OrthoDB" id="449252at2759"/>
<keyword evidence="6" id="KW-1133">Transmembrane helix</keyword>
<sequence>MTVGGFCVLHLIQARHAIGQIPDSTFSFWRIMGCCSEMSGLSHVSTGQPDGKCIATAAALIAGGALIGYFVGYKLATKRARVNNCIQLGCSKVVDTVDVEDIGEKKVFCRCWKSEKWPYCDGSHVKHNKETGDNVAPLIVKSEKKQ</sequence>
<keyword evidence="9" id="KW-1185">Reference proteome</keyword>
<proteinExistence type="inferred from homology"/>
<dbReference type="GO" id="GO:0051537">
    <property type="term" value="F:2 iron, 2 sulfur cluster binding"/>
    <property type="evidence" value="ECO:0007669"/>
    <property type="project" value="UniProtKB-UniRule"/>
</dbReference>
<dbReference type="PANTHER" id="PTHR13680">
    <property type="entry name" value="CDGSH IRON-SULFUR DOMAIN-CONTAINING PROTEIN 1"/>
    <property type="match status" value="1"/>
</dbReference>
<dbReference type="Gene3D" id="3.40.5.90">
    <property type="entry name" value="CDGSH iron-sulfur domain, mitoNEET-type"/>
    <property type="match status" value="1"/>
</dbReference>
<feature type="domain" description="Iron-binding zinc finger CDGSH type" evidence="7">
    <location>
        <begin position="92"/>
        <end position="130"/>
    </location>
</feature>
<dbReference type="GO" id="GO:0005741">
    <property type="term" value="C:mitochondrial outer membrane"/>
    <property type="evidence" value="ECO:0007669"/>
    <property type="project" value="TreeGrafter"/>
</dbReference>
<dbReference type="InterPro" id="IPR045131">
    <property type="entry name" value="CISD1/2"/>
</dbReference>
<dbReference type="Proteomes" id="UP000835052">
    <property type="component" value="Unassembled WGS sequence"/>
</dbReference>
<dbReference type="GO" id="GO:0005789">
    <property type="term" value="C:endoplasmic reticulum membrane"/>
    <property type="evidence" value="ECO:0007669"/>
    <property type="project" value="UniProtKB-SubCell"/>
</dbReference>
<accession>A0A8S1HSQ4</accession>
<dbReference type="AlphaFoldDB" id="A0A8S1HSQ4"/>
<dbReference type="GO" id="GO:0010506">
    <property type="term" value="P:regulation of autophagy"/>
    <property type="evidence" value="ECO:0007669"/>
    <property type="project" value="UniProtKB-UniRule"/>
</dbReference>
<evidence type="ECO:0000313" key="8">
    <source>
        <dbReference type="EMBL" id="CAD6197211.1"/>
    </source>
</evidence>
<keyword evidence="4 6" id="KW-0408">Iron</keyword>
<keyword evidence="2 6" id="KW-0001">2Fe-2S</keyword>
<comment type="cofactor">
    <cofactor evidence="6">
        <name>[2Fe-2S] cluster</name>
        <dbReference type="ChEBI" id="CHEBI:190135"/>
    </cofactor>
    <text evidence="6">Binds 1 [2Fe-2S] cluster.</text>
</comment>
<dbReference type="SMART" id="SM00704">
    <property type="entry name" value="ZnF_CDGSH"/>
    <property type="match status" value="1"/>
</dbReference>
<keyword evidence="6" id="KW-0472">Membrane</keyword>
<comment type="similarity">
    <text evidence="1 6">Belongs to the CISD protein family. CISD2 subfamily.</text>
</comment>
<dbReference type="GO" id="GO:0046872">
    <property type="term" value="F:metal ion binding"/>
    <property type="evidence" value="ECO:0007669"/>
    <property type="project" value="UniProtKB-UniRule"/>
</dbReference>
<evidence type="ECO:0000259" key="7">
    <source>
        <dbReference type="SMART" id="SM00704"/>
    </source>
</evidence>
<reference evidence="8" key="1">
    <citation type="submission" date="2020-10" db="EMBL/GenBank/DDBJ databases">
        <authorList>
            <person name="Kikuchi T."/>
        </authorList>
    </citation>
    <scope>NUCLEOTIDE SEQUENCE</scope>
    <source>
        <strain evidence="8">NKZ352</strain>
    </source>
</reference>
<evidence type="ECO:0000256" key="4">
    <source>
        <dbReference type="ARBA" id="ARBA00023004"/>
    </source>
</evidence>
<feature type="transmembrane region" description="Helical" evidence="6">
    <location>
        <begin position="54"/>
        <end position="72"/>
    </location>
</feature>
<evidence type="ECO:0000256" key="1">
    <source>
        <dbReference type="ARBA" id="ARBA00008624"/>
    </source>
</evidence>
<evidence type="ECO:0000256" key="2">
    <source>
        <dbReference type="ARBA" id="ARBA00022714"/>
    </source>
</evidence>
<comment type="subcellular location">
    <subcellularLocation>
        <location evidence="6">Endoplasmic reticulum membrane</location>
        <topology evidence="6">Single-pass membrane protein</topology>
    </subcellularLocation>
</comment>
<dbReference type="EMBL" id="CAJGYM010000088">
    <property type="protein sequence ID" value="CAD6197211.1"/>
    <property type="molecule type" value="Genomic_DNA"/>
</dbReference>
<keyword evidence="3 6" id="KW-0479">Metal-binding</keyword>
<dbReference type="InterPro" id="IPR042216">
    <property type="entry name" value="MitoNEET_CISD"/>
</dbReference>
<name>A0A8S1HSQ4_9PELO</name>
<dbReference type="PANTHER" id="PTHR13680:SF5">
    <property type="entry name" value="CDGSH IRON-SULFUR DOMAIN-CONTAINING PROTEIN 1"/>
    <property type="match status" value="1"/>
</dbReference>
<dbReference type="InterPro" id="IPR018967">
    <property type="entry name" value="FeS-contain_CDGSH-typ"/>
</dbReference>
<evidence type="ECO:0000256" key="6">
    <source>
        <dbReference type="RuleBase" id="RU369084"/>
    </source>
</evidence>
<keyword evidence="5 6" id="KW-0411">Iron-sulfur</keyword>
<evidence type="ECO:0000313" key="9">
    <source>
        <dbReference type="Proteomes" id="UP000835052"/>
    </source>
</evidence>
<keyword evidence="6" id="KW-0256">Endoplasmic reticulum</keyword>
<organism evidence="8 9">
    <name type="scientific">Caenorhabditis auriculariae</name>
    <dbReference type="NCBI Taxonomy" id="2777116"/>
    <lineage>
        <taxon>Eukaryota</taxon>
        <taxon>Metazoa</taxon>
        <taxon>Ecdysozoa</taxon>
        <taxon>Nematoda</taxon>
        <taxon>Chromadorea</taxon>
        <taxon>Rhabditida</taxon>
        <taxon>Rhabditina</taxon>
        <taxon>Rhabditomorpha</taxon>
        <taxon>Rhabditoidea</taxon>
        <taxon>Rhabditidae</taxon>
        <taxon>Peloderinae</taxon>
        <taxon>Caenorhabditis</taxon>
    </lineage>
</organism>
<comment type="caution">
    <text evidence="8">The sequence shown here is derived from an EMBL/GenBank/DDBJ whole genome shotgun (WGS) entry which is preliminary data.</text>
</comment>
<protein>
    <recommendedName>
        <fullName evidence="6">CDGSH iron-sulfur domain-containing protein 2 homologue</fullName>
    </recommendedName>
</protein>